<protein>
    <submittedName>
        <fullName evidence="2">Transmembrane protein, putative</fullName>
    </submittedName>
</protein>
<reference evidence="3" key="3">
    <citation type="submission" date="2015-04" db="UniProtKB">
        <authorList>
            <consortium name="EnsemblPlants"/>
        </authorList>
    </citation>
    <scope>IDENTIFICATION</scope>
    <source>
        <strain evidence="3">cv. Jemalong A17</strain>
    </source>
</reference>
<gene>
    <name evidence="2" type="ordered locus">MTR_5g053900</name>
</gene>
<proteinExistence type="predicted"/>
<dbReference type="Proteomes" id="UP000002051">
    <property type="component" value="Chromosome 5"/>
</dbReference>
<keyword evidence="1" id="KW-0472">Membrane</keyword>
<dbReference type="EMBL" id="CM001221">
    <property type="protein sequence ID" value="AES97411.1"/>
    <property type="molecule type" value="Genomic_DNA"/>
</dbReference>
<sequence>MGFVRKSPWLDKPQRPTRWGLGRGLIVFGVLYAVLSCFLHKRLFPGLKPVTFQSNDNNFTSCAKVTPQL</sequence>
<evidence type="ECO:0000313" key="4">
    <source>
        <dbReference type="Proteomes" id="UP000002051"/>
    </source>
</evidence>
<reference evidence="2 4" key="1">
    <citation type="journal article" date="2011" name="Nature">
        <title>The Medicago genome provides insight into the evolution of rhizobial symbioses.</title>
        <authorList>
            <person name="Young N.D."/>
            <person name="Debelle F."/>
            <person name="Oldroyd G.E."/>
            <person name="Geurts R."/>
            <person name="Cannon S.B."/>
            <person name="Udvardi M.K."/>
            <person name="Benedito V.A."/>
            <person name="Mayer K.F."/>
            <person name="Gouzy J."/>
            <person name="Schoof H."/>
            <person name="Van de Peer Y."/>
            <person name="Proost S."/>
            <person name="Cook D.R."/>
            <person name="Meyers B.C."/>
            <person name="Spannagl M."/>
            <person name="Cheung F."/>
            <person name="De Mita S."/>
            <person name="Krishnakumar V."/>
            <person name="Gundlach H."/>
            <person name="Zhou S."/>
            <person name="Mudge J."/>
            <person name="Bharti A.K."/>
            <person name="Murray J.D."/>
            <person name="Naoumkina M.A."/>
            <person name="Rosen B."/>
            <person name="Silverstein K.A."/>
            <person name="Tang H."/>
            <person name="Rombauts S."/>
            <person name="Zhao P.X."/>
            <person name="Zhou P."/>
            <person name="Barbe V."/>
            <person name="Bardou P."/>
            <person name="Bechner M."/>
            <person name="Bellec A."/>
            <person name="Berger A."/>
            <person name="Berges H."/>
            <person name="Bidwell S."/>
            <person name="Bisseling T."/>
            <person name="Choisne N."/>
            <person name="Couloux A."/>
            <person name="Denny R."/>
            <person name="Deshpande S."/>
            <person name="Dai X."/>
            <person name="Doyle J.J."/>
            <person name="Dudez A.M."/>
            <person name="Farmer A.D."/>
            <person name="Fouteau S."/>
            <person name="Franken C."/>
            <person name="Gibelin C."/>
            <person name="Gish J."/>
            <person name="Goldstein S."/>
            <person name="Gonzalez A.J."/>
            <person name="Green P.J."/>
            <person name="Hallab A."/>
            <person name="Hartog M."/>
            <person name="Hua A."/>
            <person name="Humphray S.J."/>
            <person name="Jeong D.H."/>
            <person name="Jing Y."/>
            <person name="Jocker A."/>
            <person name="Kenton S.M."/>
            <person name="Kim D.J."/>
            <person name="Klee K."/>
            <person name="Lai H."/>
            <person name="Lang C."/>
            <person name="Lin S."/>
            <person name="Macmil S.L."/>
            <person name="Magdelenat G."/>
            <person name="Matthews L."/>
            <person name="McCorrison J."/>
            <person name="Monaghan E.L."/>
            <person name="Mun J.H."/>
            <person name="Najar F.Z."/>
            <person name="Nicholson C."/>
            <person name="Noirot C."/>
            <person name="O'Bleness M."/>
            <person name="Paule C.R."/>
            <person name="Poulain J."/>
            <person name="Prion F."/>
            <person name="Qin B."/>
            <person name="Qu C."/>
            <person name="Retzel E.F."/>
            <person name="Riddle C."/>
            <person name="Sallet E."/>
            <person name="Samain S."/>
            <person name="Samson N."/>
            <person name="Sanders I."/>
            <person name="Saurat O."/>
            <person name="Scarpelli C."/>
            <person name="Schiex T."/>
            <person name="Segurens B."/>
            <person name="Severin A.J."/>
            <person name="Sherrier D.J."/>
            <person name="Shi R."/>
            <person name="Sims S."/>
            <person name="Singer S.R."/>
            <person name="Sinharoy S."/>
            <person name="Sterck L."/>
            <person name="Viollet A."/>
            <person name="Wang B.B."/>
            <person name="Wang K."/>
            <person name="Wang M."/>
            <person name="Wang X."/>
            <person name="Warfsmann J."/>
            <person name="Weissenbach J."/>
            <person name="White D.D."/>
            <person name="White J.D."/>
            <person name="Wiley G.B."/>
            <person name="Wincker P."/>
            <person name="Xing Y."/>
            <person name="Yang L."/>
            <person name="Yao Z."/>
            <person name="Ying F."/>
            <person name="Zhai J."/>
            <person name="Zhou L."/>
            <person name="Zuber A."/>
            <person name="Denarie J."/>
            <person name="Dixon R.A."/>
            <person name="May G.D."/>
            <person name="Schwartz D.C."/>
            <person name="Rogers J."/>
            <person name="Quetier F."/>
            <person name="Town C.D."/>
            <person name="Roe B.A."/>
        </authorList>
    </citation>
    <scope>NUCLEOTIDE SEQUENCE [LARGE SCALE GENOMIC DNA]</scope>
    <source>
        <strain evidence="2">A17</strain>
        <strain evidence="3 4">cv. Jemalong A17</strain>
    </source>
</reference>
<evidence type="ECO:0000313" key="3">
    <source>
        <dbReference type="EnsemblPlants" id="AES97411"/>
    </source>
</evidence>
<keyword evidence="1" id="KW-1133">Transmembrane helix</keyword>
<dbReference type="AlphaFoldDB" id="G7JX70"/>
<dbReference type="EnsemblPlants" id="AES97411">
    <property type="protein sequence ID" value="AES97411"/>
    <property type="gene ID" value="MTR_5g053900"/>
</dbReference>
<dbReference type="PaxDb" id="3880-AES97411"/>
<feature type="transmembrane region" description="Helical" evidence="1">
    <location>
        <begin position="20"/>
        <end position="39"/>
    </location>
</feature>
<evidence type="ECO:0000313" key="2">
    <source>
        <dbReference type="EMBL" id="AES97411.1"/>
    </source>
</evidence>
<name>G7JX70_MEDTR</name>
<dbReference type="HOGENOM" id="CLU_2779694_0_0_1"/>
<evidence type="ECO:0000256" key="1">
    <source>
        <dbReference type="SAM" id="Phobius"/>
    </source>
</evidence>
<reference evidence="2 4" key="2">
    <citation type="journal article" date="2014" name="BMC Genomics">
        <title>An improved genome release (version Mt4.0) for the model legume Medicago truncatula.</title>
        <authorList>
            <person name="Tang H."/>
            <person name="Krishnakumar V."/>
            <person name="Bidwell S."/>
            <person name="Rosen B."/>
            <person name="Chan A."/>
            <person name="Zhou S."/>
            <person name="Gentzbittel L."/>
            <person name="Childs K.L."/>
            <person name="Yandell M."/>
            <person name="Gundlach H."/>
            <person name="Mayer K.F."/>
            <person name="Schwartz D.C."/>
            <person name="Town C.D."/>
        </authorList>
    </citation>
    <scope>GENOME REANNOTATION</scope>
    <source>
        <strain evidence="3 4">cv. Jemalong A17</strain>
    </source>
</reference>
<accession>G7JX70</accession>
<keyword evidence="4" id="KW-1185">Reference proteome</keyword>
<keyword evidence="1 2" id="KW-0812">Transmembrane</keyword>
<organism evidence="2 4">
    <name type="scientific">Medicago truncatula</name>
    <name type="common">Barrel medic</name>
    <name type="synonym">Medicago tribuloides</name>
    <dbReference type="NCBI Taxonomy" id="3880"/>
    <lineage>
        <taxon>Eukaryota</taxon>
        <taxon>Viridiplantae</taxon>
        <taxon>Streptophyta</taxon>
        <taxon>Embryophyta</taxon>
        <taxon>Tracheophyta</taxon>
        <taxon>Spermatophyta</taxon>
        <taxon>Magnoliopsida</taxon>
        <taxon>eudicotyledons</taxon>
        <taxon>Gunneridae</taxon>
        <taxon>Pentapetalae</taxon>
        <taxon>rosids</taxon>
        <taxon>fabids</taxon>
        <taxon>Fabales</taxon>
        <taxon>Fabaceae</taxon>
        <taxon>Papilionoideae</taxon>
        <taxon>50 kb inversion clade</taxon>
        <taxon>NPAAA clade</taxon>
        <taxon>Hologalegina</taxon>
        <taxon>IRL clade</taxon>
        <taxon>Trifolieae</taxon>
        <taxon>Medicago</taxon>
    </lineage>
</organism>